<dbReference type="InterPro" id="IPR036236">
    <property type="entry name" value="Znf_C2H2_sf"/>
</dbReference>
<feature type="compositionally biased region" description="Polar residues" evidence="7">
    <location>
        <begin position="366"/>
        <end position="376"/>
    </location>
</feature>
<keyword evidence="11" id="KW-1185">Reference proteome</keyword>
<feature type="domain" description="C2H2-type" evidence="9">
    <location>
        <begin position="473"/>
        <end position="501"/>
    </location>
</feature>
<dbReference type="GO" id="GO:0008270">
    <property type="term" value="F:zinc ion binding"/>
    <property type="evidence" value="ECO:0007669"/>
    <property type="project" value="UniProtKB-KW"/>
</dbReference>
<dbReference type="PROSITE" id="PS00028">
    <property type="entry name" value="ZINC_FINGER_C2H2_1"/>
    <property type="match status" value="5"/>
</dbReference>
<evidence type="ECO:0000259" key="9">
    <source>
        <dbReference type="PROSITE" id="PS50157"/>
    </source>
</evidence>
<feature type="compositionally biased region" description="Low complexity" evidence="7">
    <location>
        <begin position="762"/>
        <end position="771"/>
    </location>
</feature>
<keyword evidence="2" id="KW-0677">Repeat</keyword>
<dbReference type="FunFam" id="3.30.160.60:FF:000624">
    <property type="entry name" value="zinc finger protein 697"/>
    <property type="match status" value="1"/>
</dbReference>
<dbReference type="PANTHER" id="PTHR23110">
    <property type="entry name" value="BTB DOMAIN TRANSCRIPTION FACTOR"/>
    <property type="match status" value="1"/>
</dbReference>
<evidence type="ECO:0000256" key="7">
    <source>
        <dbReference type="SAM" id="MobiDB-lite"/>
    </source>
</evidence>
<feature type="domain" description="C2H2-type" evidence="9">
    <location>
        <begin position="506"/>
        <end position="533"/>
    </location>
</feature>
<feature type="domain" description="C2H2-type" evidence="9">
    <location>
        <begin position="841"/>
        <end position="868"/>
    </location>
</feature>
<dbReference type="SMART" id="SM00355">
    <property type="entry name" value="ZnF_C2H2"/>
    <property type="match status" value="6"/>
</dbReference>
<feature type="compositionally biased region" description="Polar residues" evidence="7">
    <location>
        <begin position="588"/>
        <end position="606"/>
    </location>
</feature>
<dbReference type="SMART" id="SM00225">
    <property type="entry name" value="BTB"/>
    <property type="match status" value="1"/>
</dbReference>
<dbReference type="Gene3D" id="3.30.160.60">
    <property type="entry name" value="Classic Zinc Finger"/>
    <property type="match status" value="5"/>
</dbReference>
<organism evidence="10 11">
    <name type="scientific">Artemia franciscana</name>
    <name type="common">Brine shrimp</name>
    <name type="synonym">Artemia sanfranciscana</name>
    <dbReference type="NCBI Taxonomy" id="6661"/>
    <lineage>
        <taxon>Eukaryota</taxon>
        <taxon>Metazoa</taxon>
        <taxon>Ecdysozoa</taxon>
        <taxon>Arthropoda</taxon>
        <taxon>Crustacea</taxon>
        <taxon>Branchiopoda</taxon>
        <taxon>Anostraca</taxon>
        <taxon>Artemiidae</taxon>
        <taxon>Artemia</taxon>
    </lineage>
</organism>
<gene>
    <name evidence="10" type="ORF">QYM36_006709</name>
</gene>
<reference evidence="10" key="1">
    <citation type="submission" date="2023-07" db="EMBL/GenBank/DDBJ databases">
        <title>Chromosome-level genome assembly of Artemia franciscana.</title>
        <authorList>
            <person name="Jo E."/>
        </authorList>
    </citation>
    <scope>NUCLEOTIDE SEQUENCE</scope>
    <source>
        <tissue evidence="10">Whole body</tissue>
    </source>
</reference>
<evidence type="ECO:0000256" key="5">
    <source>
        <dbReference type="ARBA" id="ARBA00023242"/>
    </source>
</evidence>
<feature type="region of interest" description="Disordered" evidence="7">
    <location>
        <begin position="713"/>
        <end position="771"/>
    </location>
</feature>
<feature type="compositionally biased region" description="Polar residues" evidence="7">
    <location>
        <begin position="328"/>
        <end position="339"/>
    </location>
</feature>
<feature type="domain" description="C2H2-type" evidence="9">
    <location>
        <begin position="813"/>
        <end position="840"/>
    </location>
</feature>
<dbReference type="PROSITE" id="PS50157">
    <property type="entry name" value="ZINC_FINGER_C2H2_2"/>
    <property type="match status" value="5"/>
</dbReference>
<dbReference type="GO" id="GO:0048666">
    <property type="term" value="P:neuron development"/>
    <property type="evidence" value="ECO:0007669"/>
    <property type="project" value="UniProtKB-ARBA"/>
</dbReference>
<proteinExistence type="predicted"/>
<feature type="region of interest" description="Disordered" evidence="7">
    <location>
        <begin position="176"/>
        <end position="202"/>
    </location>
</feature>
<feature type="region of interest" description="Disordered" evidence="7">
    <location>
        <begin position="408"/>
        <end position="439"/>
    </location>
</feature>
<dbReference type="Proteomes" id="UP001187531">
    <property type="component" value="Unassembled WGS sequence"/>
</dbReference>
<evidence type="ECO:0000256" key="2">
    <source>
        <dbReference type="ARBA" id="ARBA00022737"/>
    </source>
</evidence>
<dbReference type="GO" id="GO:0006357">
    <property type="term" value="P:regulation of transcription by RNA polymerase II"/>
    <property type="evidence" value="ECO:0007669"/>
    <property type="project" value="TreeGrafter"/>
</dbReference>
<dbReference type="FunFam" id="3.30.160.60:FF:000446">
    <property type="entry name" value="Zinc finger protein"/>
    <property type="match status" value="1"/>
</dbReference>
<evidence type="ECO:0000256" key="4">
    <source>
        <dbReference type="ARBA" id="ARBA00022833"/>
    </source>
</evidence>
<name>A0AA88I0X2_ARTSF</name>
<dbReference type="GO" id="GO:0003006">
    <property type="term" value="P:developmental process involved in reproduction"/>
    <property type="evidence" value="ECO:0007669"/>
    <property type="project" value="UniProtKB-ARBA"/>
</dbReference>
<dbReference type="InterPro" id="IPR011333">
    <property type="entry name" value="SKP1/BTB/POZ_sf"/>
</dbReference>
<feature type="compositionally biased region" description="Acidic residues" evidence="7">
    <location>
        <begin position="254"/>
        <end position="264"/>
    </location>
</feature>
<dbReference type="InterPro" id="IPR051095">
    <property type="entry name" value="Dros_DevTransReg"/>
</dbReference>
<dbReference type="SUPFAM" id="SSF57667">
    <property type="entry name" value="beta-beta-alpha zinc fingers"/>
    <property type="match status" value="3"/>
</dbReference>
<dbReference type="GO" id="GO:0005634">
    <property type="term" value="C:nucleus"/>
    <property type="evidence" value="ECO:0007669"/>
    <property type="project" value="UniProtKB-ARBA"/>
</dbReference>
<evidence type="ECO:0000313" key="10">
    <source>
        <dbReference type="EMBL" id="KAK2718014.1"/>
    </source>
</evidence>
<feature type="region of interest" description="Disordered" evidence="7">
    <location>
        <begin position="254"/>
        <end position="380"/>
    </location>
</feature>
<dbReference type="Pfam" id="PF00651">
    <property type="entry name" value="BTB"/>
    <property type="match status" value="1"/>
</dbReference>
<feature type="compositionally biased region" description="Low complexity" evidence="7">
    <location>
        <begin position="553"/>
        <end position="584"/>
    </location>
</feature>
<keyword evidence="4" id="KW-0862">Zinc</keyword>
<dbReference type="FunFam" id="3.30.160.60:FF:000702">
    <property type="entry name" value="Transcription factor E4F1 isoform 1"/>
    <property type="match status" value="1"/>
</dbReference>
<feature type="domain" description="C2H2-type" evidence="9">
    <location>
        <begin position="869"/>
        <end position="893"/>
    </location>
</feature>
<feature type="region of interest" description="Disordered" evidence="7">
    <location>
        <begin position="552"/>
        <end position="640"/>
    </location>
</feature>
<dbReference type="CDD" id="cd18315">
    <property type="entry name" value="BTB_POZ_BAB-like"/>
    <property type="match status" value="1"/>
</dbReference>
<comment type="caution">
    <text evidence="10">The sequence shown here is derived from an EMBL/GenBank/DDBJ whole genome shotgun (WGS) entry which is preliminary data.</text>
</comment>
<sequence length="893" mass="98427">MGSPNDVAEPGPAEPPLSAGSDAFCLRWKDHSQHLLDVFGQLYQDEALVDVTLAVEGRSIRAHKMVLSACSSFFRDLFASHPESHPIIILNDTPYSELQTLLDFMYKGEVNVEQENLDNLLRTAHELCIRGLADILSQCKARSNTLNSASTTLDVATSDDNYLNYCNRLIKREYPSGEELSDSNTMRAGSVENEMEGESPMEDKVDDAADVVNEEAQDLSRPFVPLPSSPPTVNMYPNSVISTVQKFNWPAISDSEESDGEMEESSIAPGVASYSQPVCDAPSKLSPEQTGSCLEQEQLQSNDPLQDENQVEQTKCDGKIPEEEDPQGPNSPSGNSTQIIPMYGGRFSFPGGPTFPGLRTGVGVSPNHQGDSSQRQMFAFPGQSGEFPFFQMLPFDFGLRFPYQFPPPVHERAPTSEDGNSPKTCKDGISGQSSKVPPLGLKGVTEANRDIAQALIESHLGQGYSLGSREKPYKCDQCGQCYKYLSAFSKHKEQNHTARLPGEKPFRCEVCGMQFKYLKSFKKHRLNHAVERLQQPFQRTSGEERSVLDMLGKSPSEQSPEQPKPLVTGSAPGTPTPMAMPTGAQPLPLNSAQSLPSCESDATSPTKKNDDVAEDLTQPKSVEQPNPAPGPSRTTEQDSTSLEQQMCICPSCKGRFYNEESLRIHSASCRSQTEERRFHPHLDHSGFYEIVRRQALMAARAAMDAKIPVNPSTEVKQNAVPPPISTPSGATNIAPRYDSTPEETMDISDRETSDPDNEDQQNDPNCFHRSLNFPQPNFSFPSGPPGSSHLQLAVFGHPPFGSLPPDYDPGRPHLCPFCGKGFRAKENLKLHIRKHTGERPFQCGYCHRAFGGKSDMNRHVRIHTGERPYRCDACGKTFARADYLSKHLSTHLA</sequence>
<evidence type="ECO:0000256" key="1">
    <source>
        <dbReference type="ARBA" id="ARBA00022723"/>
    </source>
</evidence>
<keyword evidence="1" id="KW-0479">Metal-binding</keyword>
<evidence type="ECO:0000256" key="3">
    <source>
        <dbReference type="ARBA" id="ARBA00022771"/>
    </source>
</evidence>
<dbReference type="PANTHER" id="PTHR23110:SF82">
    <property type="entry name" value="PROTEIN TRAMTRACK, ALPHA ISOFORM"/>
    <property type="match status" value="1"/>
</dbReference>
<evidence type="ECO:0000259" key="8">
    <source>
        <dbReference type="PROSITE" id="PS50097"/>
    </source>
</evidence>
<keyword evidence="3 6" id="KW-0863">Zinc-finger</keyword>
<dbReference type="EMBL" id="JAVRJZ010000010">
    <property type="protein sequence ID" value="KAK2718014.1"/>
    <property type="molecule type" value="Genomic_DNA"/>
</dbReference>
<evidence type="ECO:0000256" key="6">
    <source>
        <dbReference type="PROSITE-ProRule" id="PRU00042"/>
    </source>
</evidence>
<feature type="compositionally biased region" description="Polar residues" evidence="7">
    <location>
        <begin position="286"/>
        <end position="304"/>
    </location>
</feature>
<dbReference type="Gene3D" id="3.30.710.10">
    <property type="entry name" value="Potassium Channel Kv1.1, Chain A"/>
    <property type="match status" value="1"/>
</dbReference>
<dbReference type="PROSITE" id="PS50097">
    <property type="entry name" value="BTB"/>
    <property type="match status" value="1"/>
</dbReference>
<dbReference type="InterPro" id="IPR013087">
    <property type="entry name" value="Znf_C2H2_type"/>
</dbReference>
<keyword evidence="5" id="KW-0539">Nucleus</keyword>
<dbReference type="InterPro" id="IPR000210">
    <property type="entry name" value="BTB/POZ_dom"/>
</dbReference>
<dbReference type="FunFam" id="3.30.160.60:FF:002343">
    <property type="entry name" value="Zinc finger protein 33A"/>
    <property type="match status" value="1"/>
</dbReference>
<accession>A0AA88I0X2</accession>
<dbReference type="AlphaFoldDB" id="A0AA88I0X2"/>
<evidence type="ECO:0000313" key="11">
    <source>
        <dbReference type="Proteomes" id="UP001187531"/>
    </source>
</evidence>
<dbReference type="GO" id="GO:0048513">
    <property type="term" value="P:animal organ development"/>
    <property type="evidence" value="ECO:0007669"/>
    <property type="project" value="UniProtKB-ARBA"/>
</dbReference>
<feature type="domain" description="BTB" evidence="8">
    <location>
        <begin position="49"/>
        <end position="114"/>
    </location>
</feature>
<dbReference type="Pfam" id="PF00096">
    <property type="entry name" value="zf-C2H2"/>
    <property type="match status" value="3"/>
</dbReference>
<dbReference type="SUPFAM" id="SSF54695">
    <property type="entry name" value="POZ domain"/>
    <property type="match status" value="1"/>
</dbReference>
<protein>
    <submittedName>
        <fullName evidence="10">Uncharacterized protein</fullName>
    </submittedName>
</protein>